<accession>A0ABQ4S178</accession>
<dbReference type="Gene3D" id="2.40.50.100">
    <property type="match status" value="1"/>
</dbReference>
<sequence>MSRSHSLDTNGMTTRCARACAMERSGFVAPLALAALLAASPAAAQTPPESTALSVSVRQTRTMCFQDRVEVTGVLVARQEVDVGADREGLKVAQVLVQPLEEVSPGQVLARLSAIEGPAAEAAVRSPVAGFVVRSNARLGMPASPRQGPLFQIVVRGEIDLQAEAPIPDLAKLAVGQAVSVRPLGAPEMPARIRAVEAGTDPATQLGRVRIGIGPAPDLRVGTFARGVVAVGERCGIGVPYSAVMYEPDGTIVQVVNGDRIESRQVSVGLLSGENAEIRSGLAESDLVVVRAGPFLREGDQVKPIVVRETAR</sequence>
<dbReference type="Gene3D" id="2.40.420.20">
    <property type="match status" value="1"/>
</dbReference>
<evidence type="ECO:0000256" key="1">
    <source>
        <dbReference type="SAM" id="SignalP"/>
    </source>
</evidence>
<dbReference type="InterPro" id="IPR011053">
    <property type="entry name" value="Single_hybrid_motif"/>
</dbReference>
<feature type="signal peptide" evidence="1">
    <location>
        <begin position="1"/>
        <end position="44"/>
    </location>
</feature>
<dbReference type="Proteomes" id="UP001055125">
    <property type="component" value="Unassembled WGS sequence"/>
</dbReference>
<protein>
    <recommendedName>
        <fullName evidence="4">RND transporter</fullName>
    </recommendedName>
</protein>
<keyword evidence="3" id="KW-1185">Reference proteome</keyword>
<organism evidence="2 3">
    <name type="scientific">Methylobacterium iners</name>
    <dbReference type="NCBI Taxonomy" id="418707"/>
    <lineage>
        <taxon>Bacteria</taxon>
        <taxon>Pseudomonadati</taxon>
        <taxon>Pseudomonadota</taxon>
        <taxon>Alphaproteobacteria</taxon>
        <taxon>Hyphomicrobiales</taxon>
        <taxon>Methylobacteriaceae</taxon>
        <taxon>Methylobacterium</taxon>
    </lineage>
</organism>
<dbReference type="SUPFAM" id="SSF51230">
    <property type="entry name" value="Single hybrid motif"/>
    <property type="match status" value="1"/>
</dbReference>
<gene>
    <name evidence="2" type="ORF">OCOJLMKI_2883</name>
</gene>
<dbReference type="EMBL" id="BPQP01000043">
    <property type="protein sequence ID" value="GJD95669.1"/>
    <property type="molecule type" value="Genomic_DNA"/>
</dbReference>
<evidence type="ECO:0008006" key="4">
    <source>
        <dbReference type="Google" id="ProtNLM"/>
    </source>
</evidence>
<evidence type="ECO:0000313" key="3">
    <source>
        <dbReference type="Proteomes" id="UP001055125"/>
    </source>
</evidence>
<dbReference type="RefSeq" id="WP_379002421.1">
    <property type="nucleotide sequence ID" value="NZ_JBHSNE010000017.1"/>
</dbReference>
<reference evidence="2" key="1">
    <citation type="journal article" date="2021" name="Front. Microbiol.">
        <title>Comprehensive Comparative Genomics and Phenotyping of Methylobacterium Species.</title>
        <authorList>
            <person name="Alessa O."/>
            <person name="Ogura Y."/>
            <person name="Fujitani Y."/>
            <person name="Takami H."/>
            <person name="Hayashi T."/>
            <person name="Sahin N."/>
            <person name="Tani A."/>
        </authorList>
    </citation>
    <scope>NUCLEOTIDE SEQUENCE</scope>
    <source>
        <strain evidence="2">DSM 19015</strain>
    </source>
</reference>
<evidence type="ECO:0000313" key="2">
    <source>
        <dbReference type="EMBL" id="GJD95669.1"/>
    </source>
</evidence>
<dbReference type="PANTHER" id="PTHR30469:SF15">
    <property type="entry name" value="HLYD FAMILY OF SECRETION PROTEINS"/>
    <property type="match status" value="1"/>
</dbReference>
<name>A0ABQ4S178_9HYPH</name>
<keyword evidence="1" id="KW-0732">Signal</keyword>
<reference evidence="2" key="2">
    <citation type="submission" date="2021-08" db="EMBL/GenBank/DDBJ databases">
        <authorList>
            <person name="Tani A."/>
            <person name="Ola A."/>
            <person name="Ogura Y."/>
            <person name="Katsura K."/>
            <person name="Hayashi T."/>
        </authorList>
    </citation>
    <scope>NUCLEOTIDE SEQUENCE</scope>
    <source>
        <strain evidence="2">DSM 19015</strain>
    </source>
</reference>
<dbReference type="PANTHER" id="PTHR30469">
    <property type="entry name" value="MULTIDRUG RESISTANCE PROTEIN MDTA"/>
    <property type="match status" value="1"/>
</dbReference>
<feature type="chain" id="PRO_5045748208" description="RND transporter" evidence="1">
    <location>
        <begin position="45"/>
        <end position="312"/>
    </location>
</feature>
<comment type="caution">
    <text evidence="2">The sequence shown here is derived from an EMBL/GenBank/DDBJ whole genome shotgun (WGS) entry which is preliminary data.</text>
</comment>
<proteinExistence type="predicted"/>